<dbReference type="EMBL" id="PGCK01000003">
    <property type="protein sequence ID" value="MCD1294285.1"/>
    <property type="molecule type" value="Genomic_DNA"/>
</dbReference>
<accession>A0AAP2W4H7</accession>
<dbReference type="RefSeq" id="WP_230741114.1">
    <property type="nucleotide sequence ID" value="NZ_PGCK01000003.1"/>
</dbReference>
<dbReference type="NCBIfam" id="TIGR00104">
    <property type="entry name" value="tRNA_TsaA"/>
    <property type="match status" value="1"/>
</dbReference>
<evidence type="ECO:0000313" key="4">
    <source>
        <dbReference type="EMBL" id="MCD1294285.1"/>
    </source>
</evidence>
<dbReference type="PROSITE" id="PS51668">
    <property type="entry name" value="TSAA_2"/>
    <property type="match status" value="1"/>
</dbReference>
<protein>
    <submittedName>
        <fullName evidence="4">tRNA (N6-threonylcarbamoyladenosine(37)-N6)-methyltransferase TrmO</fullName>
    </submittedName>
</protein>
<keyword evidence="5" id="KW-1185">Reference proteome</keyword>
<dbReference type="Proteomes" id="UP001320159">
    <property type="component" value="Unassembled WGS sequence"/>
</dbReference>
<evidence type="ECO:0000256" key="2">
    <source>
        <dbReference type="ARBA" id="ARBA00033753"/>
    </source>
</evidence>
<dbReference type="PANTHER" id="PTHR12818:SF0">
    <property type="entry name" value="TRNA (ADENINE(37)-N6)-METHYLTRANSFERASE"/>
    <property type="match status" value="1"/>
</dbReference>
<dbReference type="CDD" id="cd09281">
    <property type="entry name" value="UPF0066"/>
    <property type="match status" value="1"/>
</dbReference>
<dbReference type="Pfam" id="PF01980">
    <property type="entry name" value="TrmO_N"/>
    <property type="match status" value="1"/>
</dbReference>
<evidence type="ECO:0000256" key="1">
    <source>
        <dbReference type="ARBA" id="ARBA00022691"/>
    </source>
</evidence>
<comment type="similarity">
    <text evidence="2">Belongs to the tRNA methyltransferase O family.</text>
</comment>
<name>A0AAP2W4H7_9EURY</name>
<proteinExistence type="inferred from homology"/>
<dbReference type="PANTHER" id="PTHR12818">
    <property type="entry name" value="TRNA (ADENINE(37)-N6)-METHYLTRANSFERASE"/>
    <property type="match status" value="1"/>
</dbReference>
<feature type="domain" description="TsaA-like" evidence="3">
    <location>
        <begin position="5"/>
        <end position="136"/>
    </location>
</feature>
<dbReference type="InterPro" id="IPR036413">
    <property type="entry name" value="YaeB-like_sf"/>
</dbReference>
<comment type="caution">
    <text evidence="4">The sequence shown here is derived from an EMBL/GenBank/DDBJ whole genome shotgun (WGS) entry which is preliminary data.</text>
</comment>
<reference evidence="4 5" key="1">
    <citation type="submission" date="2017-11" db="EMBL/GenBank/DDBJ databases">
        <title>Isolation and Characterization of Family Methanocellaceae Species from Potential Methane Hydrate Area Offshore Southwestern Taiwan.</title>
        <authorList>
            <person name="Zhang W.-L."/>
            <person name="Chen W.-C."/>
            <person name="Lai M.-C."/>
            <person name="Chen S.-C."/>
        </authorList>
    </citation>
    <scope>NUCLEOTIDE SEQUENCE [LARGE SCALE GENOMIC DNA]</scope>
    <source>
        <strain evidence="4 5">CWC-04</strain>
    </source>
</reference>
<dbReference type="AlphaFoldDB" id="A0AAP2W4H7"/>
<gene>
    <name evidence="4" type="primary">tsaA</name>
    <name evidence="4" type="ORF">CUJ83_04645</name>
</gene>
<evidence type="ECO:0000259" key="3">
    <source>
        <dbReference type="PROSITE" id="PS51668"/>
    </source>
</evidence>
<dbReference type="SUPFAM" id="SSF118196">
    <property type="entry name" value="YaeB-like"/>
    <property type="match status" value="1"/>
</dbReference>
<dbReference type="InterPro" id="IPR036414">
    <property type="entry name" value="YaeB_N_sf"/>
</dbReference>
<sequence>MSHMYDEIGVIHSEFKEKEKTPVQSAFSKAWGTVEVFPGYADGLKDIEGFSHIFLLYHFDRADGSAISEKPIVDAKGEHGVFAMRHFNRPNPIGLSIVELKGVRGNILDVCGLDILDGTPLLDIKPYIRHFDVMEGIRNGWVDEQHMGAIRDKSVKPA</sequence>
<dbReference type="InterPro" id="IPR023370">
    <property type="entry name" value="TrmO-like_N"/>
</dbReference>
<evidence type="ECO:0000313" key="5">
    <source>
        <dbReference type="Proteomes" id="UP001320159"/>
    </source>
</evidence>
<organism evidence="4 5">
    <name type="scientific">Methanooceanicella nereidis</name>
    <dbReference type="NCBI Taxonomy" id="2052831"/>
    <lineage>
        <taxon>Archaea</taxon>
        <taxon>Methanobacteriati</taxon>
        <taxon>Methanobacteriota</taxon>
        <taxon>Stenosarchaea group</taxon>
        <taxon>Methanomicrobia</taxon>
        <taxon>Methanocellales</taxon>
        <taxon>Methanocellaceae</taxon>
        <taxon>Methanooceanicella</taxon>
    </lineage>
</organism>
<keyword evidence="1" id="KW-0949">S-adenosyl-L-methionine</keyword>
<dbReference type="InterPro" id="IPR040372">
    <property type="entry name" value="YaeB-like"/>
</dbReference>
<dbReference type="Gene3D" id="2.40.30.70">
    <property type="entry name" value="YaeB-like"/>
    <property type="match status" value="1"/>
</dbReference>